<dbReference type="Gene3D" id="3.30.1050.10">
    <property type="entry name" value="SCP2 sterol-binding domain"/>
    <property type="match status" value="1"/>
</dbReference>
<dbReference type="Proteomes" id="UP000316406">
    <property type="component" value="Unassembled WGS sequence"/>
</dbReference>
<sequence>MATALRTEIIDASDLVSADLVSAHLELKGPIAESLTPTAVVTAILSDRDAGVRAEVTAFLDDGTGATAVLRLAFTGTMPDTWALDRSGSFSGLLCPGSREWNAELHRRLREDESFARLIESYDGTIGISIGGRPVHIRCYRGQVLEVVARAIKGADFVLDIPGEVFIDLMTSGDNSFMETAMLGKMRSAGSGYEYLRMTSALIRIIDNARALAGTAGYVGAHTTSIETQQVA</sequence>
<dbReference type="EMBL" id="VLTK01000004">
    <property type="protein sequence ID" value="TSI16992.1"/>
    <property type="molecule type" value="Genomic_DNA"/>
</dbReference>
<evidence type="ECO:0000313" key="1">
    <source>
        <dbReference type="EMBL" id="TSI16992.1"/>
    </source>
</evidence>
<name>A0A556CHS7_BREAU</name>
<reference evidence="1 2" key="1">
    <citation type="submission" date="2019-07" db="EMBL/GenBank/DDBJ databases">
        <title>Draft genome sequence of Brevibacterium aurantiacum XU54 isolated from Xinjiang China.</title>
        <authorList>
            <person name="Xu X."/>
        </authorList>
    </citation>
    <scope>NUCLEOTIDE SEQUENCE [LARGE SCALE GENOMIC DNA]</scope>
    <source>
        <strain evidence="1 2">XU54</strain>
    </source>
</reference>
<accession>A0A556CHS7</accession>
<evidence type="ECO:0000313" key="2">
    <source>
        <dbReference type="Proteomes" id="UP000316406"/>
    </source>
</evidence>
<protein>
    <submittedName>
        <fullName evidence="1">Uncharacterized protein</fullName>
    </submittedName>
</protein>
<gene>
    <name evidence="1" type="ORF">FO013_09270</name>
</gene>
<dbReference type="InterPro" id="IPR036527">
    <property type="entry name" value="SCP2_sterol-bd_dom_sf"/>
</dbReference>
<dbReference type="OrthoDB" id="9796589at2"/>
<dbReference type="SUPFAM" id="SSF55718">
    <property type="entry name" value="SCP-like"/>
    <property type="match status" value="1"/>
</dbReference>
<comment type="caution">
    <text evidence="1">The sequence shown here is derived from an EMBL/GenBank/DDBJ whole genome shotgun (WGS) entry which is preliminary data.</text>
</comment>
<dbReference type="AlphaFoldDB" id="A0A556CHS7"/>
<keyword evidence="2" id="KW-1185">Reference proteome</keyword>
<proteinExistence type="predicted"/>
<organism evidence="1 2">
    <name type="scientific">Brevibacterium aurantiacum</name>
    <dbReference type="NCBI Taxonomy" id="273384"/>
    <lineage>
        <taxon>Bacteria</taxon>
        <taxon>Bacillati</taxon>
        <taxon>Actinomycetota</taxon>
        <taxon>Actinomycetes</taxon>
        <taxon>Micrococcales</taxon>
        <taxon>Brevibacteriaceae</taxon>
        <taxon>Brevibacterium</taxon>
    </lineage>
</organism>